<comment type="similarity">
    <text evidence="2">Belongs to the acyltransferase 3 family.</text>
</comment>
<dbReference type="GO" id="GO:0005886">
    <property type="term" value="C:plasma membrane"/>
    <property type="evidence" value="ECO:0007669"/>
    <property type="project" value="UniProtKB-SubCell"/>
</dbReference>
<keyword evidence="9" id="KW-0808">Transferase</keyword>
<keyword evidence="3" id="KW-1003">Cell membrane</keyword>
<feature type="transmembrane region" description="Helical" evidence="7">
    <location>
        <begin position="170"/>
        <end position="190"/>
    </location>
</feature>
<keyword evidence="4 7" id="KW-0812">Transmembrane</keyword>
<feature type="transmembrane region" description="Helical" evidence="7">
    <location>
        <begin position="202"/>
        <end position="224"/>
    </location>
</feature>
<dbReference type="GO" id="GO:0016413">
    <property type="term" value="F:O-acetyltransferase activity"/>
    <property type="evidence" value="ECO:0007669"/>
    <property type="project" value="TreeGrafter"/>
</dbReference>
<organism evidence="9 10">
    <name type="scientific">Cohnella xylanilytica</name>
    <dbReference type="NCBI Taxonomy" id="557555"/>
    <lineage>
        <taxon>Bacteria</taxon>
        <taxon>Bacillati</taxon>
        <taxon>Bacillota</taxon>
        <taxon>Bacilli</taxon>
        <taxon>Bacillales</taxon>
        <taxon>Paenibacillaceae</taxon>
        <taxon>Cohnella</taxon>
    </lineage>
</organism>
<reference evidence="9 10" key="1">
    <citation type="submission" date="2020-08" db="EMBL/GenBank/DDBJ databases">
        <title>Cohnella phylogeny.</title>
        <authorList>
            <person name="Dunlap C."/>
        </authorList>
    </citation>
    <scope>NUCLEOTIDE SEQUENCE [LARGE SCALE GENOMIC DNA]</scope>
    <source>
        <strain evidence="9 10">DSM 25239</strain>
    </source>
</reference>
<feature type="transmembrane region" description="Helical" evidence="7">
    <location>
        <begin position="268"/>
        <end position="291"/>
    </location>
</feature>
<dbReference type="PANTHER" id="PTHR40074:SF2">
    <property type="entry name" value="O-ACETYLTRANSFERASE WECH"/>
    <property type="match status" value="1"/>
</dbReference>
<evidence type="ECO:0000256" key="6">
    <source>
        <dbReference type="ARBA" id="ARBA00023136"/>
    </source>
</evidence>
<evidence type="ECO:0000256" key="1">
    <source>
        <dbReference type="ARBA" id="ARBA00004651"/>
    </source>
</evidence>
<dbReference type="InterPro" id="IPR002656">
    <property type="entry name" value="Acyl_transf_3_dom"/>
</dbReference>
<evidence type="ECO:0000313" key="10">
    <source>
        <dbReference type="Proteomes" id="UP000553776"/>
    </source>
</evidence>
<evidence type="ECO:0000256" key="5">
    <source>
        <dbReference type="ARBA" id="ARBA00022989"/>
    </source>
</evidence>
<sequence>MVVCIHTKPLLSFNEDLSFGFISSIARIAVPFFFMTSGYLFYSKIRKRQGDPQYVVKYLYRLILVYLFWSLVYFVYHAYVIYSEHQDVVQGLTSFVQNFFFDGSHFHLWYFPALIFAIALFYWLSRMLSVQTILAISFVFYLAGLFGDSYSGLIEGNSALSGIVDGYESLFVSTRNGLFFGLFYVSLGAFMAVKKAAIRPSVSAFLCCVSLAGLVIEFYVLNTYTDPVDFNMMLFLIPSAYFLVHFLLNAKWPDWNLDYRLLRDSSVLIYCTHPLFMIVYPKVFSLLSMNLEKNYSWLYFMITLLSSFVLSFILIRLRQNERTSKLVRLTY</sequence>
<evidence type="ECO:0000313" key="9">
    <source>
        <dbReference type="EMBL" id="MBB6694725.1"/>
    </source>
</evidence>
<feature type="domain" description="Acyltransferase 3" evidence="8">
    <location>
        <begin position="1"/>
        <end position="315"/>
    </location>
</feature>
<feature type="transmembrane region" description="Helical" evidence="7">
    <location>
        <begin position="108"/>
        <end position="125"/>
    </location>
</feature>
<feature type="transmembrane region" description="Helical" evidence="7">
    <location>
        <begin position="19"/>
        <end position="42"/>
    </location>
</feature>
<evidence type="ECO:0000256" key="3">
    <source>
        <dbReference type="ARBA" id="ARBA00022475"/>
    </source>
</evidence>
<dbReference type="GO" id="GO:0009246">
    <property type="term" value="P:enterobacterial common antigen biosynthetic process"/>
    <property type="evidence" value="ECO:0007669"/>
    <property type="project" value="TreeGrafter"/>
</dbReference>
<dbReference type="Pfam" id="PF01757">
    <property type="entry name" value="Acyl_transf_3"/>
    <property type="match status" value="1"/>
</dbReference>
<dbReference type="PANTHER" id="PTHR40074">
    <property type="entry name" value="O-ACETYLTRANSFERASE WECH"/>
    <property type="match status" value="1"/>
</dbReference>
<feature type="transmembrane region" description="Helical" evidence="7">
    <location>
        <begin position="63"/>
        <end position="82"/>
    </location>
</feature>
<proteinExistence type="inferred from homology"/>
<gene>
    <name evidence="9" type="ORF">H7B90_25335</name>
</gene>
<feature type="transmembrane region" description="Helical" evidence="7">
    <location>
        <begin position="297"/>
        <end position="315"/>
    </location>
</feature>
<keyword evidence="9" id="KW-0012">Acyltransferase</keyword>
<comment type="subcellular location">
    <subcellularLocation>
        <location evidence="1">Cell membrane</location>
        <topology evidence="1">Multi-pass membrane protein</topology>
    </subcellularLocation>
</comment>
<comment type="caution">
    <text evidence="9">The sequence shown here is derived from an EMBL/GenBank/DDBJ whole genome shotgun (WGS) entry which is preliminary data.</text>
</comment>
<dbReference type="Proteomes" id="UP000553776">
    <property type="component" value="Unassembled WGS sequence"/>
</dbReference>
<evidence type="ECO:0000256" key="7">
    <source>
        <dbReference type="SAM" id="Phobius"/>
    </source>
</evidence>
<name>A0A841U2G0_9BACL</name>
<accession>A0A841U2G0</accession>
<feature type="transmembrane region" description="Helical" evidence="7">
    <location>
        <begin position="132"/>
        <end position="150"/>
    </location>
</feature>
<protein>
    <submittedName>
        <fullName evidence="9">Acyltransferase</fullName>
    </submittedName>
</protein>
<feature type="transmembrane region" description="Helical" evidence="7">
    <location>
        <begin position="230"/>
        <end position="248"/>
    </location>
</feature>
<evidence type="ECO:0000256" key="4">
    <source>
        <dbReference type="ARBA" id="ARBA00022692"/>
    </source>
</evidence>
<dbReference type="EMBL" id="JACJVR010000101">
    <property type="protein sequence ID" value="MBB6694725.1"/>
    <property type="molecule type" value="Genomic_DNA"/>
</dbReference>
<evidence type="ECO:0000256" key="2">
    <source>
        <dbReference type="ARBA" id="ARBA00007400"/>
    </source>
</evidence>
<dbReference type="AlphaFoldDB" id="A0A841U2G0"/>
<keyword evidence="10" id="KW-1185">Reference proteome</keyword>
<keyword evidence="5 7" id="KW-1133">Transmembrane helix</keyword>
<evidence type="ECO:0000259" key="8">
    <source>
        <dbReference type="Pfam" id="PF01757"/>
    </source>
</evidence>
<keyword evidence="6 7" id="KW-0472">Membrane</keyword>